<dbReference type="SUPFAM" id="SSF47090">
    <property type="entry name" value="PGBD-like"/>
    <property type="match status" value="1"/>
</dbReference>
<dbReference type="Pfam" id="PF08238">
    <property type="entry name" value="Sel1"/>
    <property type="match status" value="4"/>
</dbReference>
<dbReference type="Proteomes" id="UP001059950">
    <property type="component" value="Chromosome"/>
</dbReference>
<dbReference type="InterPro" id="IPR050767">
    <property type="entry name" value="Sel1_AlgK"/>
</dbReference>
<evidence type="ECO:0000313" key="2">
    <source>
        <dbReference type="EMBL" id="UTW04366.1"/>
    </source>
</evidence>
<keyword evidence="3" id="KW-1185">Reference proteome</keyword>
<dbReference type="InterPro" id="IPR006597">
    <property type="entry name" value="Sel1-like"/>
</dbReference>
<dbReference type="InterPro" id="IPR036366">
    <property type="entry name" value="PGBDSf"/>
</dbReference>
<dbReference type="PROSITE" id="PS51257">
    <property type="entry name" value="PROKAR_LIPOPROTEIN"/>
    <property type="match status" value="1"/>
</dbReference>
<sequence>MKRITLLVALTLYAALLSGCNGFPGSAMSSGDRVKDNPEVAKQQFGQGLAVTQGRGASQDYQQGVRLFEQSALNGSPEGAYLAGMSYLTGRGVSISFSDAAYWLDIAASKDHPGALYQLAVLYMNGKGVKKHRLWAGFLLSRAADLGHTQAMFDLGVVYARGLGLPQSPAAAWYWFAQAEKSGVPLSTELKNRMYSLSTPAARKYARRIMSYRSGRIDRSITLFLQLRLNQLGYASGPADGIWGGKTDHAYRHFTRQALLLSNLEISWQNLQLIRDF</sequence>
<accession>A0ABY5GWJ2</accession>
<reference evidence="2" key="1">
    <citation type="submission" date="2021-04" db="EMBL/GenBank/DDBJ databases">
        <title>Oceanospirillales bacteria with DddD are important DMSP degraders in coastal seawater.</title>
        <authorList>
            <person name="Liu J."/>
        </authorList>
    </citation>
    <scope>NUCLEOTIDE SEQUENCE</scope>
    <source>
        <strain evidence="2">GY6</strain>
    </source>
</reference>
<gene>
    <name evidence="2" type="ORF">KDX31_04990</name>
</gene>
<dbReference type="SUPFAM" id="SSF81901">
    <property type="entry name" value="HCP-like"/>
    <property type="match status" value="1"/>
</dbReference>
<proteinExistence type="predicted"/>
<evidence type="ECO:0000313" key="3">
    <source>
        <dbReference type="Proteomes" id="UP001059950"/>
    </source>
</evidence>
<dbReference type="Gene3D" id="1.10.101.10">
    <property type="entry name" value="PGBD-like superfamily/PGBD"/>
    <property type="match status" value="1"/>
</dbReference>
<dbReference type="Gene3D" id="1.25.40.10">
    <property type="entry name" value="Tetratricopeptide repeat domain"/>
    <property type="match status" value="1"/>
</dbReference>
<protein>
    <submittedName>
        <fullName evidence="2">SEL1-like repeat protein</fullName>
    </submittedName>
</protein>
<feature type="chain" id="PRO_5046761423" evidence="1">
    <location>
        <begin position="30"/>
        <end position="277"/>
    </location>
</feature>
<keyword evidence="1" id="KW-0732">Signal</keyword>
<dbReference type="EMBL" id="CP073344">
    <property type="protein sequence ID" value="UTW04366.1"/>
    <property type="molecule type" value="Genomic_DNA"/>
</dbReference>
<name>A0ABY5GWJ2_9GAMM</name>
<organism evidence="2 3">
    <name type="scientific">Amphritea atlantica</name>
    <dbReference type="NCBI Taxonomy" id="355243"/>
    <lineage>
        <taxon>Bacteria</taxon>
        <taxon>Pseudomonadati</taxon>
        <taxon>Pseudomonadota</taxon>
        <taxon>Gammaproteobacteria</taxon>
        <taxon>Oceanospirillales</taxon>
        <taxon>Oceanospirillaceae</taxon>
        <taxon>Amphritea</taxon>
    </lineage>
</organism>
<evidence type="ECO:0000256" key="1">
    <source>
        <dbReference type="SAM" id="SignalP"/>
    </source>
</evidence>
<dbReference type="InterPro" id="IPR011990">
    <property type="entry name" value="TPR-like_helical_dom_sf"/>
</dbReference>
<dbReference type="PANTHER" id="PTHR11102:SF160">
    <property type="entry name" value="ERAD-ASSOCIATED E3 UBIQUITIN-PROTEIN LIGASE COMPONENT HRD3"/>
    <property type="match status" value="1"/>
</dbReference>
<dbReference type="PANTHER" id="PTHR11102">
    <property type="entry name" value="SEL-1-LIKE PROTEIN"/>
    <property type="match status" value="1"/>
</dbReference>
<dbReference type="SMART" id="SM00671">
    <property type="entry name" value="SEL1"/>
    <property type="match status" value="4"/>
</dbReference>
<dbReference type="InterPro" id="IPR036365">
    <property type="entry name" value="PGBD-like_sf"/>
</dbReference>
<feature type="signal peptide" evidence="1">
    <location>
        <begin position="1"/>
        <end position="29"/>
    </location>
</feature>